<accession>A0ABT1NUK5</accession>
<dbReference type="Pfam" id="PF00903">
    <property type="entry name" value="Glyoxalase"/>
    <property type="match status" value="1"/>
</dbReference>
<comment type="caution">
    <text evidence="2">The sequence shown here is derived from an EMBL/GenBank/DDBJ whole genome shotgun (WGS) entry which is preliminary data.</text>
</comment>
<gene>
    <name evidence="2" type="ORF">NNX28_15935</name>
</gene>
<proteinExistence type="predicted"/>
<sequence length="126" mass="14142">MVNIVWWEVETEAPEKFMSFHGDLQGWTFASAFEDSELDASYWIIRSGESGIGGLQRATEGTAPTTGTRVYFETDDLEGFLSRVRELGGQVERSRTDLGGDDRWFATFQDSCGVSFGIWTDRAPNK</sequence>
<organism evidence="2 3">
    <name type="scientific">Arthrobacter jinronghuae</name>
    <dbReference type="NCBI Taxonomy" id="2964609"/>
    <lineage>
        <taxon>Bacteria</taxon>
        <taxon>Bacillati</taxon>
        <taxon>Actinomycetota</taxon>
        <taxon>Actinomycetes</taxon>
        <taxon>Micrococcales</taxon>
        <taxon>Micrococcaceae</taxon>
        <taxon>Arthrobacter</taxon>
    </lineage>
</organism>
<dbReference type="RefSeq" id="WP_255866452.1">
    <property type="nucleotide sequence ID" value="NZ_CP104263.1"/>
</dbReference>
<reference evidence="2 3" key="1">
    <citation type="submission" date="2022-07" db="EMBL/GenBank/DDBJ databases">
        <title>Novel species in genus Arthrobacter.</title>
        <authorList>
            <person name="Liu Y."/>
        </authorList>
    </citation>
    <scope>NUCLEOTIDE SEQUENCE [LARGE SCALE GENOMIC DNA]</scope>
    <source>
        <strain evidence="3">zg-Y859</strain>
    </source>
</reference>
<evidence type="ECO:0000313" key="2">
    <source>
        <dbReference type="EMBL" id="MCQ1951411.1"/>
    </source>
</evidence>
<feature type="domain" description="Glyoxalase/fosfomycin resistance/dioxygenase" evidence="1">
    <location>
        <begin position="26"/>
        <end position="116"/>
    </location>
</feature>
<name>A0ABT1NUK5_9MICC</name>
<dbReference type="InterPro" id="IPR052164">
    <property type="entry name" value="Anthracycline_SecMetBiosynth"/>
</dbReference>
<dbReference type="SUPFAM" id="SSF54593">
    <property type="entry name" value="Glyoxalase/Bleomycin resistance protein/Dihydroxybiphenyl dioxygenase"/>
    <property type="match status" value="1"/>
</dbReference>
<protein>
    <submittedName>
        <fullName evidence="2">VOC family protein</fullName>
    </submittedName>
</protein>
<keyword evidence="3" id="KW-1185">Reference proteome</keyword>
<dbReference type="EMBL" id="JANFLP010000017">
    <property type="protein sequence ID" value="MCQ1951411.1"/>
    <property type="molecule type" value="Genomic_DNA"/>
</dbReference>
<evidence type="ECO:0000259" key="1">
    <source>
        <dbReference type="Pfam" id="PF00903"/>
    </source>
</evidence>
<evidence type="ECO:0000313" key="3">
    <source>
        <dbReference type="Proteomes" id="UP001206924"/>
    </source>
</evidence>
<dbReference type="CDD" id="cd07247">
    <property type="entry name" value="SgaA_N_like"/>
    <property type="match status" value="1"/>
</dbReference>
<dbReference type="PANTHER" id="PTHR33993">
    <property type="entry name" value="GLYOXALASE-RELATED"/>
    <property type="match status" value="1"/>
</dbReference>
<dbReference type="Gene3D" id="3.10.180.10">
    <property type="entry name" value="2,3-Dihydroxybiphenyl 1,2-Dioxygenase, domain 1"/>
    <property type="match status" value="1"/>
</dbReference>
<dbReference type="InterPro" id="IPR004360">
    <property type="entry name" value="Glyas_Fos-R_dOase_dom"/>
</dbReference>
<dbReference type="Proteomes" id="UP001206924">
    <property type="component" value="Unassembled WGS sequence"/>
</dbReference>
<dbReference type="InterPro" id="IPR029068">
    <property type="entry name" value="Glyas_Bleomycin-R_OHBP_Dase"/>
</dbReference>